<proteinExistence type="predicted"/>
<keyword evidence="3" id="KW-1185">Reference proteome</keyword>
<name>A0AAV4V1E6_9ARAC</name>
<evidence type="ECO:0000313" key="2">
    <source>
        <dbReference type="EMBL" id="GIY64045.1"/>
    </source>
</evidence>
<protein>
    <submittedName>
        <fullName evidence="2">Uncharacterized protein</fullName>
    </submittedName>
</protein>
<dbReference type="EMBL" id="BPLQ01012261">
    <property type="protein sequence ID" value="GIY64045.1"/>
    <property type="molecule type" value="Genomic_DNA"/>
</dbReference>
<sequence length="156" mass="18246">MILLRCSVRQIPATILDQEIESDKLTSGLSKKKRTHTNPRNPSRSSDRKRQADIRIIQKEENNASHPEDKIVILLRQTALTISTDRATLELRVSYFYPSKNHTPQRTKRKWKKIHKIVANRGYLFRVKRHHITRITGHFFVGNGINNNSIEKKSLR</sequence>
<evidence type="ECO:0000313" key="3">
    <source>
        <dbReference type="Proteomes" id="UP001054837"/>
    </source>
</evidence>
<evidence type="ECO:0000256" key="1">
    <source>
        <dbReference type="SAM" id="MobiDB-lite"/>
    </source>
</evidence>
<dbReference type="Proteomes" id="UP001054837">
    <property type="component" value="Unassembled WGS sequence"/>
</dbReference>
<accession>A0AAV4V1E6</accession>
<dbReference type="AlphaFoldDB" id="A0AAV4V1E6"/>
<reference evidence="2 3" key="1">
    <citation type="submission" date="2021-06" db="EMBL/GenBank/DDBJ databases">
        <title>Caerostris darwini draft genome.</title>
        <authorList>
            <person name="Kono N."/>
            <person name="Arakawa K."/>
        </authorList>
    </citation>
    <scope>NUCLEOTIDE SEQUENCE [LARGE SCALE GENOMIC DNA]</scope>
</reference>
<gene>
    <name evidence="2" type="ORF">CDAR_83201</name>
</gene>
<organism evidence="2 3">
    <name type="scientific">Caerostris darwini</name>
    <dbReference type="NCBI Taxonomy" id="1538125"/>
    <lineage>
        <taxon>Eukaryota</taxon>
        <taxon>Metazoa</taxon>
        <taxon>Ecdysozoa</taxon>
        <taxon>Arthropoda</taxon>
        <taxon>Chelicerata</taxon>
        <taxon>Arachnida</taxon>
        <taxon>Araneae</taxon>
        <taxon>Araneomorphae</taxon>
        <taxon>Entelegynae</taxon>
        <taxon>Araneoidea</taxon>
        <taxon>Araneidae</taxon>
        <taxon>Caerostris</taxon>
    </lineage>
</organism>
<comment type="caution">
    <text evidence="2">The sequence shown here is derived from an EMBL/GenBank/DDBJ whole genome shotgun (WGS) entry which is preliminary data.</text>
</comment>
<feature type="region of interest" description="Disordered" evidence="1">
    <location>
        <begin position="26"/>
        <end position="51"/>
    </location>
</feature>